<reference evidence="1 2" key="1">
    <citation type="journal article" date="2019" name="Int. J. Syst. Evol. Microbiol.">
        <title>The Global Catalogue of Microorganisms (GCM) 10K type strain sequencing project: providing services to taxonomists for standard genome sequencing and annotation.</title>
        <authorList>
            <consortium name="The Broad Institute Genomics Platform"/>
            <consortium name="The Broad Institute Genome Sequencing Center for Infectious Disease"/>
            <person name="Wu L."/>
            <person name="Ma J."/>
        </authorList>
    </citation>
    <scope>NUCLEOTIDE SEQUENCE [LARGE SCALE GENOMIC DNA]</scope>
    <source>
        <strain evidence="1 2">JCM 13584</strain>
    </source>
</reference>
<evidence type="ECO:0000313" key="2">
    <source>
        <dbReference type="Proteomes" id="UP001499954"/>
    </source>
</evidence>
<evidence type="ECO:0000313" key="1">
    <source>
        <dbReference type="EMBL" id="GAA1967934.1"/>
    </source>
</evidence>
<dbReference type="EMBL" id="BAAAMK010000013">
    <property type="protein sequence ID" value="GAA1967934.1"/>
    <property type="molecule type" value="Genomic_DNA"/>
</dbReference>
<sequence>MTKGATSIADRQLHHELGIMLDQAHLAAALRDVETLEELLVDRDELLLVAVELVVVSDGLRRAYRLAGTAIDAEILIDVHHAPALEEAVGRTDLDAAAIFDVHARLGHHKGHFISPSRLRRLSGCRLDSPLGLEYTDDTSKR</sequence>
<organism evidence="1 2">
    <name type="scientific">Agromyces allii</name>
    <dbReference type="NCBI Taxonomy" id="393607"/>
    <lineage>
        <taxon>Bacteria</taxon>
        <taxon>Bacillati</taxon>
        <taxon>Actinomycetota</taxon>
        <taxon>Actinomycetes</taxon>
        <taxon>Micrococcales</taxon>
        <taxon>Microbacteriaceae</taxon>
        <taxon>Agromyces</taxon>
    </lineage>
</organism>
<keyword evidence="2" id="KW-1185">Reference proteome</keyword>
<protein>
    <submittedName>
        <fullName evidence="1">Uncharacterized protein</fullName>
    </submittedName>
</protein>
<proteinExistence type="predicted"/>
<accession>A0ABN2RF14</accession>
<comment type="caution">
    <text evidence="1">The sequence shown here is derived from an EMBL/GenBank/DDBJ whole genome shotgun (WGS) entry which is preliminary data.</text>
</comment>
<gene>
    <name evidence="1" type="ORF">GCM10009717_38600</name>
</gene>
<name>A0ABN2RF14_9MICO</name>
<dbReference type="Proteomes" id="UP001499954">
    <property type="component" value="Unassembled WGS sequence"/>
</dbReference>